<comment type="caution">
    <text evidence="3">The sequence shown here is derived from an EMBL/GenBank/DDBJ whole genome shotgun (WGS) entry which is preliminary data.</text>
</comment>
<gene>
    <name evidence="3" type="ORF">A9Q84_06390</name>
</gene>
<evidence type="ECO:0000256" key="2">
    <source>
        <dbReference type="SAM" id="MobiDB-lite"/>
    </source>
</evidence>
<feature type="region of interest" description="Disordered" evidence="2">
    <location>
        <begin position="802"/>
        <end position="829"/>
    </location>
</feature>
<feature type="region of interest" description="Disordered" evidence="2">
    <location>
        <begin position="1007"/>
        <end position="1036"/>
    </location>
</feature>
<reference evidence="4" key="1">
    <citation type="journal article" date="2017" name="Proc. Natl. Acad. Sci. U.S.A.">
        <title>Simulation of Deepwater Horizon oil plume reveals substrate specialization within a complex community of hydrocarbon-degraders.</title>
        <authorList>
            <person name="Hu P."/>
            <person name="Dubinsky E.A."/>
            <person name="Probst A.J."/>
            <person name="Wang J."/>
            <person name="Sieber C.M.K."/>
            <person name="Tom L.M."/>
            <person name="Gardinali P."/>
            <person name="Banfield J.F."/>
            <person name="Atlas R.M."/>
            <person name="Andersen G.L."/>
        </authorList>
    </citation>
    <scope>NUCLEOTIDE SEQUENCE [LARGE SCALE GENOMIC DNA]</scope>
</reference>
<keyword evidence="1" id="KW-0175">Coiled coil</keyword>
<feature type="coiled-coil region" evidence="1">
    <location>
        <begin position="170"/>
        <end position="197"/>
    </location>
</feature>
<feature type="compositionally biased region" description="Acidic residues" evidence="2">
    <location>
        <begin position="1096"/>
        <end position="1105"/>
    </location>
</feature>
<dbReference type="GO" id="GO:0051015">
    <property type="term" value="F:actin filament binding"/>
    <property type="evidence" value="ECO:0007669"/>
    <property type="project" value="TreeGrafter"/>
</dbReference>
<proteinExistence type="predicted"/>
<feature type="region of interest" description="Disordered" evidence="2">
    <location>
        <begin position="1096"/>
        <end position="1167"/>
    </location>
</feature>
<name>A0A1Y5FDP1_9BACT</name>
<dbReference type="GO" id="GO:0000146">
    <property type="term" value="F:microfilament motor activity"/>
    <property type="evidence" value="ECO:0007669"/>
    <property type="project" value="TreeGrafter"/>
</dbReference>
<evidence type="ECO:0000256" key="1">
    <source>
        <dbReference type="SAM" id="Coils"/>
    </source>
</evidence>
<feature type="compositionally biased region" description="Basic and acidic residues" evidence="2">
    <location>
        <begin position="1130"/>
        <end position="1148"/>
    </location>
</feature>
<dbReference type="EMBL" id="MAAO01000005">
    <property type="protein sequence ID" value="OUR97824.1"/>
    <property type="molecule type" value="Genomic_DNA"/>
</dbReference>
<dbReference type="PANTHER" id="PTHR45615">
    <property type="entry name" value="MYOSIN HEAVY CHAIN, NON-MUSCLE"/>
    <property type="match status" value="1"/>
</dbReference>
<dbReference type="GO" id="GO:0005737">
    <property type="term" value="C:cytoplasm"/>
    <property type="evidence" value="ECO:0007669"/>
    <property type="project" value="TreeGrafter"/>
</dbReference>
<evidence type="ECO:0000313" key="3">
    <source>
        <dbReference type="EMBL" id="OUR97824.1"/>
    </source>
</evidence>
<dbReference type="PANTHER" id="PTHR45615:SF40">
    <property type="entry name" value="MYOSIN HEAVY CHAIN, NON-MUSCLE"/>
    <property type="match status" value="1"/>
</dbReference>
<dbReference type="GO" id="GO:0032982">
    <property type="term" value="C:myosin filament"/>
    <property type="evidence" value="ECO:0007669"/>
    <property type="project" value="TreeGrafter"/>
</dbReference>
<accession>A0A1Y5FDP1</accession>
<protein>
    <submittedName>
        <fullName evidence="3">Uncharacterized protein</fullName>
    </submittedName>
</protein>
<sequence>MSLRINTKGNKEMMTVNKKLQSKKRSSLRRASATVSIFALLYSPLGFAQKEKSWVDYGSDIMDSALMQMQQSMQQTMGSQQLAAQMSALQPQVIPSKYFPHCKISQARSSFPEGICQGNISSPQELMSIQSYKQIGQTYTSMYEQLLSPAQNSKFPVGLQCLEDAKQGMVTSLKDRLNSLQALMDKISKESQFFKEQNKKLLTDMEDVHKELFGGASGDIDARTKDFSEFFSPACQNIIGTDNLAKASKAGLNGIKVGLTATTKKAGDFQSNRANIETDLNKQIQKIKNQIQTQGIEQWRQDVASGDNSINGADLARMGVAKPVVGIISTEISRMNSKVNRIQKELRKIDPSYEIPPMDSNFSTDFAEFSNGAENFFKKKYINECVTMADKGVAISPERILSSLRIGGSGDRSIALNNYRTALSNILNSDSFIEDKMMRIKQLDQQYASSDVSISYKNSGAQTVVTTPYGLFQETVSQCETKFDQDDTFSPGQSGQVSQKKKIKRAKTYMNELKELEATFSAAIGNQIYDSIINCSGRSENTNTCSDSGVFEQGSDAFCVKHAASCSDKVKTCYAKATALVEDRKSKVKSMQATYNKNVTALVAREEAYLKQVKAQVLADADYLKKYFPGANFSYPEGLFIKMPETAESEFGVDLLGGGSLDFMKDLPNQIGKLKDTLEEQSGEITGVIDDYIGNQKQAMDTQKAKWEGLAQSCAGVENGYRQAVAQGNAEQQQAQQQKMGEVGEFCNRFGQLGNSNPAAGCGEGSNSAASLYEDMAGVSTHLSNDTELALSDYNNLCARSQSEREAGTEDDDNKFKPSSLAKLCRSGDSDDARSKMIKELMSNIPPELAKEKSNIKKYLEGNGKLSKKVTKSDFADTLKEYKKITDSDERPYKSKEEILKSLTQGKKTKGRQTDVDDAKEKLSKLEAKKDDSGEGESLALEKAKSELESAIEANGIAHSEKMSKETEKINTKITNAEAKVLKVEGNSSSRKPEILKLRSLRDAARTARDTLQSEAINAPNNQGVERDNLENSVSSAKRELEIQESKYFNSDEIVKAKKTLLTAEQALKTHDNTKEGSNKSLERRLKFAENKFEEIQDELQEAEQSDLSTSKQHRDDLAKANEGVASAKQELEALKTKKAPESSELKDARKKLAAAETGKGSTELDKKIAEARTELKTAEKELKSAKEDEPLDSDELSKHLVDVKKGDFCGAYINSVVVDAAKACMKSESSTCFQDEYDDRENKETKEFKRIDRAIASLSDVSLDGDWQRIGQKVADTQCQAANASQRGAESYFQQMQQLGGTDFSGQMGFGK</sequence>
<feature type="region of interest" description="Disordered" evidence="2">
    <location>
        <begin position="901"/>
        <end position="942"/>
    </location>
</feature>
<evidence type="ECO:0000313" key="4">
    <source>
        <dbReference type="Proteomes" id="UP000196531"/>
    </source>
</evidence>
<organism evidence="3 4">
    <name type="scientific">Halobacteriovorax marinus</name>
    <dbReference type="NCBI Taxonomy" id="97084"/>
    <lineage>
        <taxon>Bacteria</taxon>
        <taxon>Pseudomonadati</taxon>
        <taxon>Bdellovibrionota</taxon>
        <taxon>Bacteriovoracia</taxon>
        <taxon>Bacteriovoracales</taxon>
        <taxon>Halobacteriovoraceae</taxon>
        <taxon>Halobacteriovorax</taxon>
    </lineage>
</organism>
<dbReference type="GO" id="GO:0016460">
    <property type="term" value="C:myosin II complex"/>
    <property type="evidence" value="ECO:0007669"/>
    <property type="project" value="TreeGrafter"/>
</dbReference>
<feature type="compositionally biased region" description="Polar residues" evidence="2">
    <location>
        <begin position="1010"/>
        <end position="1024"/>
    </location>
</feature>
<feature type="compositionally biased region" description="Basic and acidic residues" evidence="2">
    <location>
        <begin position="912"/>
        <end position="933"/>
    </location>
</feature>
<dbReference type="Proteomes" id="UP000196531">
    <property type="component" value="Unassembled WGS sequence"/>
</dbReference>